<name>A0AAV9RI56_9TELE</name>
<organism evidence="2 3">
    <name type="scientific">Crenichthys baileyi</name>
    <name type="common">White River springfish</name>
    <dbReference type="NCBI Taxonomy" id="28760"/>
    <lineage>
        <taxon>Eukaryota</taxon>
        <taxon>Metazoa</taxon>
        <taxon>Chordata</taxon>
        <taxon>Craniata</taxon>
        <taxon>Vertebrata</taxon>
        <taxon>Euteleostomi</taxon>
        <taxon>Actinopterygii</taxon>
        <taxon>Neopterygii</taxon>
        <taxon>Teleostei</taxon>
        <taxon>Neoteleostei</taxon>
        <taxon>Acanthomorphata</taxon>
        <taxon>Ovalentaria</taxon>
        <taxon>Atherinomorphae</taxon>
        <taxon>Cyprinodontiformes</taxon>
        <taxon>Goodeidae</taxon>
        <taxon>Crenichthys</taxon>
    </lineage>
</organism>
<dbReference type="AlphaFoldDB" id="A0AAV9RI56"/>
<dbReference type="EMBL" id="JAHHUM010001796">
    <property type="protein sequence ID" value="KAK5608612.1"/>
    <property type="molecule type" value="Genomic_DNA"/>
</dbReference>
<dbReference type="Proteomes" id="UP001311232">
    <property type="component" value="Unassembled WGS sequence"/>
</dbReference>
<keyword evidence="3" id="KW-1185">Reference proteome</keyword>
<protein>
    <submittedName>
        <fullName evidence="2">Uncharacterized protein</fullName>
    </submittedName>
</protein>
<reference evidence="2 3" key="1">
    <citation type="submission" date="2021-06" db="EMBL/GenBank/DDBJ databases">
        <authorList>
            <person name="Palmer J.M."/>
        </authorList>
    </citation>
    <scope>NUCLEOTIDE SEQUENCE [LARGE SCALE GENOMIC DNA]</scope>
    <source>
        <strain evidence="2 3">MEX-2019</strain>
        <tissue evidence="2">Muscle</tissue>
    </source>
</reference>
<accession>A0AAV9RI56</accession>
<proteinExistence type="predicted"/>
<evidence type="ECO:0000313" key="3">
    <source>
        <dbReference type="Proteomes" id="UP001311232"/>
    </source>
</evidence>
<evidence type="ECO:0000256" key="1">
    <source>
        <dbReference type="SAM" id="MobiDB-lite"/>
    </source>
</evidence>
<gene>
    <name evidence="2" type="ORF">CRENBAI_023087</name>
</gene>
<sequence length="191" mass="20029">MEGLGDGRSSAHQATEVSRRHSPAARPRGSLRASGPASRVATEGLWTPLLLLTWLTDVLCDASLLLTSHCGSLLRPSSLLTVTEGPTTAFSTCSLPLGLGDCLSSCVTPLGSWRRLSSCSRATEGPPTLSSWLTCALELLLMPLRSRRLASSSCSLSRGPADASALAHTASEGLPRLCFCSEVRQALLLAV</sequence>
<evidence type="ECO:0000313" key="2">
    <source>
        <dbReference type="EMBL" id="KAK5608612.1"/>
    </source>
</evidence>
<comment type="caution">
    <text evidence="2">The sequence shown here is derived from an EMBL/GenBank/DDBJ whole genome shotgun (WGS) entry which is preliminary data.</text>
</comment>
<feature type="region of interest" description="Disordered" evidence="1">
    <location>
        <begin position="1"/>
        <end position="37"/>
    </location>
</feature>